<keyword evidence="1" id="KW-1133">Transmembrane helix</keyword>
<evidence type="ECO:0000313" key="2">
    <source>
        <dbReference type="EMBL" id="MBT0608130.1"/>
    </source>
</evidence>
<accession>A0ABS5S6S4</accession>
<gene>
    <name evidence="2" type="ORF">KIV10_08050</name>
</gene>
<dbReference type="Proteomes" id="UP001297092">
    <property type="component" value="Unassembled WGS sequence"/>
</dbReference>
<protein>
    <submittedName>
        <fullName evidence="2">Uncharacterized protein</fullName>
    </submittedName>
</protein>
<evidence type="ECO:0000256" key="1">
    <source>
        <dbReference type="SAM" id="Phobius"/>
    </source>
</evidence>
<keyword evidence="3" id="KW-1185">Reference proteome</keyword>
<feature type="transmembrane region" description="Helical" evidence="1">
    <location>
        <begin position="74"/>
        <end position="93"/>
    </location>
</feature>
<dbReference type="EMBL" id="JAHCTB010000003">
    <property type="protein sequence ID" value="MBT0608130.1"/>
    <property type="molecule type" value="Genomic_DNA"/>
</dbReference>
<name>A0ABS5S6S4_9FLAO</name>
<proteinExistence type="predicted"/>
<reference evidence="2 3" key="1">
    <citation type="submission" date="2021-05" db="EMBL/GenBank/DDBJ databases">
        <title>Aequorivita echinoideorum JCM 30378 genome.</title>
        <authorList>
            <person name="Zhang H."/>
            <person name="Li C."/>
        </authorList>
    </citation>
    <scope>NUCLEOTIDE SEQUENCE [LARGE SCALE GENOMIC DNA]</scope>
    <source>
        <strain evidence="2 3">JCM30378</strain>
    </source>
</reference>
<dbReference type="RefSeq" id="WP_214113002.1">
    <property type="nucleotide sequence ID" value="NZ_JAHCTB010000003.1"/>
</dbReference>
<evidence type="ECO:0000313" key="3">
    <source>
        <dbReference type="Proteomes" id="UP001297092"/>
    </source>
</evidence>
<organism evidence="2 3">
    <name type="scientific">Aequorivita echinoideorum</name>
    <dbReference type="NCBI Taxonomy" id="1549647"/>
    <lineage>
        <taxon>Bacteria</taxon>
        <taxon>Pseudomonadati</taxon>
        <taxon>Bacteroidota</taxon>
        <taxon>Flavobacteriia</taxon>
        <taxon>Flavobacteriales</taxon>
        <taxon>Flavobacteriaceae</taxon>
        <taxon>Aequorivita</taxon>
    </lineage>
</organism>
<keyword evidence="1" id="KW-0812">Transmembrane</keyword>
<comment type="caution">
    <text evidence="2">The sequence shown here is derived from an EMBL/GenBank/DDBJ whole genome shotgun (WGS) entry which is preliminary data.</text>
</comment>
<keyword evidence="1" id="KW-0472">Membrane</keyword>
<sequence length="145" mass="16450">MESNKIENLLNAYFEGNTSLSEEKILKDYFNNHRVAEHLLQYKPIFVGLHVAGMEKSKQQLDTFEIKTSGIKPWWYSVAALLIIAFGVGAFYLSQPQLTAEEKEALVAFEKSKQAMMLLSENLNKGAGQLDLVDEFTVSKNKFLK</sequence>